<keyword evidence="2" id="KW-1185">Reference proteome</keyword>
<proteinExistence type="predicted"/>
<sequence>MAQVWKVIADTLQSTAHLLPPPADSAVGLVGTVARLTQKALEGKEASKENQRYIEQLVNRAVEIASIIKKYVAESRYRDEVFLRFVTSFHTTMEEVSSFVANFAHERWLQRLIYGSTMKSQFKDLWRQLDAIAVDFTLHFLRIMDSKGPHERIEHPKLRDFWKHSMKNDHEAKWIHFWDQFLFEFPSAQPFLTGASASANKVKFQEKALPKDANFVGPLEINNLFQPPTALVEEILSSVLAGDEQAVILKCQASATEKPREVHCWNGYWIQGSERGDMTAELFIADGRKIYGGGSDQAGDFTWTGECHGSQVHMIKQYIGQHQVLYNGKIKGATMDGTWLIHEGWWHSKGAFHLERQCLKLVVTKGTRPEVGMVQIGGMQEWAGYYEQWGEKSNMSANIIFTDNKKIYGNGMDSIGRFTWLGRYYQRRTSIQVDLVKQYEGKHPVCYLGEVAQEEDYTVAMKGVWMVSNGEDQGKFFLQLQVSN</sequence>
<accession>A0ABP0V1N1</accession>
<dbReference type="Proteomes" id="UP001497512">
    <property type="component" value="Chromosome 8"/>
</dbReference>
<evidence type="ECO:0000313" key="2">
    <source>
        <dbReference type="Proteomes" id="UP001497512"/>
    </source>
</evidence>
<evidence type="ECO:0000313" key="1">
    <source>
        <dbReference type="EMBL" id="CAK9235012.1"/>
    </source>
</evidence>
<dbReference type="Gene3D" id="1.20.930.20">
    <property type="entry name" value="Adaptor protein Cbl, N-terminal domain"/>
    <property type="match status" value="1"/>
</dbReference>
<dbReference type="InterPro" id="IPR059179">
    <property type="entry name" value="MLKL-like_MCAfunc"/>
</dbReference>
<gene>
    <name evidence="1" type="ORF">CSSPTR1EN2_LOCUS22504</name>
</gene>
<organism evidence="1 2">
    <name type="scientific">Sphagnum troendelagicum</name>
    <dbReference type="NCBI Taxonomy" id="128251"/>
    <lineage>
        <taxon>Eukaryota</taxon>
        <taxon>Viridiplantae</taxon>
        <taxon>Streptophyta</taxon>
        <taxon>Embryophyta</taxon>
        <taxon>Bryophyta</taxon>
        <taxon>Sphagnophytina</taxon>
        <taxon>Sphagnopsida</taxon>
        <taxon>Sphagnales</taxon>
        <taxon>Sphagnaceae</taxon>
        <taxon>Sphagnum</taxon>
    </lineage>
</organism>
<protein>
    <submittedName>
        <fullName evidence="1">Uncharacterized protein</fullName>
    </submittedName>
</protein>
<name>A0ABP0V1N1_9BRYO</name>
<reference evidence="1" key="1">
    <citation type="submission" date="2024-02" db="EMBL/GenBank/DDBJ databases">
        <authorList>
            <consortium name="ELIXIR-Norway"/>
            <consortium name="Elixir Norway"/>
        </authorList>
    </citation>
    <scope>NUCLEOTIDE SEQUENCE</scope>
</reference>
<dbReference type="EMBL" id="OZ019900">
    <property type="protein sequence ID" value="CAK9235012.1"/>
    <property type="molecule type" value="Genomic_DNA"/>
</dbReference>
<dbReference type="CDD" id="cd21037">
    <property type="entry name" value="MLKL_NTD"/>
    <property type="match status" value="1"/>
</dbReference>
<dbReference type="InterPro" id="IPR036537">
    <property type="entry name" value="Adaptor_Cbl_N_dom_sf"/>
</dbReference>